<dbReference type="InterPro" id="IPR050377">
    <property type="entry name" value="Radical_SAM_PqqE_MftC-like"/>
</dbReference>
<dbReference type="SUPFAM" id="SSF102114">
    <property type="entry name" value="Radical SAM enzymes"/>
    <property type="match status" value="1"/>
</dbReference>
<evidence type="ECO:0000256" key="4">
    <source>
        <dbReference type="ARBA" id="ARBA00023014"/>
    </source>
</evidence>
<keyword evidence="1" id="KW-0949">S-adenosyl-L-methionine</keyword>
<dbReference type="InterPro" id="IPR058240">
    <property type="entry name" value="rSAM_sf"/>
</dbReference>
<accession>A0AAX3GXW3</accession>
<dbReference type="AlphaFoldDB" id="A0AAX3GXW3"/>
<protein>
    <submittedName>
        <fullName evidence="6">Radical SAM domain-containing protein</fullName>
    </submittedName>
</protein>
<dbReference type="PROSITE" id="PS51918">
    <property type="entry name" value="RADICAL_SAM"/>
    <property type="match status" value="1"/>
</dbReference>
<dbReference type="GO" id="GO:0046872">
    <property type="term" value="F:metal ion binding"/>
    <property type="evidence" value="ECO:0007669"/>
    <property type="project" value="UniProtKB-KW"/>
</dbReference>
<dbReference type="GO" id="GO:0051536">
    <property type="term" value="F:iron-sulfur cluster binding"/>
    <property type="evidence" value="ECO:0007669"/>
    <property type="project" value="UniProtKB-KW"/>
</dbReference>
<dbReference type="Pfam" id="PF04055">
    <property type="entry name" value="Radical_SAM"/>
    <property type="match status" value="1"/>
</dbReference>
<dbReference type="SMART" id="SM00729">
    <property type="entry name" value="Elp3"/>
    <property type="match status" value="1"/>
</dbReference>
<evidence type="ECO:0000256" key="1">
    <source>
        <dbReference type="ARBA" id="ARBA00022691"/>
    </source>
</evidence>
<dbReference type="SFLD" id="SFLDS00029">
    <property type="entry name" value="Radical_SAM"/>
    <property type="match status" value="1"/>
</dbReference>
<keyword evidence="4" id="KW-0411">Iron-sulfur</keyword>
<dbReference type="CDD" id="cd01335">
    <property type="entry name" value="Radical_SAM"/>
    <property type="match status" value="1"/>
</dbReference>
<evidence type="ECO:0000259" key="5">
    <source>
        <dbReference type="PROSITE" id="PS51918"/>
    </source>
</evidence>
<dbReference type="PANTHER" id="PTHR11228">
    <property type="entry name" value="RADICAL SAM DOMAIN PROTEIN"/>
    <property type="match status" value="1"/>
</dbReference>
<proteinExistence type="predicted"/>
<dbReference type="RefSeq" id="WP_003422439.1">
    <property type="nucleotide sequence ID" value="NZ_BEHB01000006.1"/>
</dbReference>
<evidence type="ECO:0000256" key="2">
    <source>
        <dbReference type="ARBA" id="ARBA00022723"/>
    </source>
</evidence>
<dbReference type="SFLD" id="SFLDG01067">
    <property type="entry name" value="SPASM/twitch_domain_containing"/>
    <property type="match status" value="1"/>
</dbReference>
<evidence type="ECO:0000313" key="6">
    <source>
        <dbReference type="EMBL" id="VFD53739.1"/>
    </source>
</evidence>
<name>A0AAX3GXW3_CLODI</name>
<organism evidence="6 7">
    <name type="scientific">Clostridioides difficile</name>
    <name type="common">Peptoclostridium difficile</name>
    <dbReference type="NCBI Taxonomy" id="1496"/>
    <lineage>
        <taxon>Bacteria</taxon>
        <taxon>Bacillati</taxon>
        <taxon>Bacillota</taxon>
        <taxon>Clostridia</taxon>
        <taxon>Peptostreptococcales</taxon>
        <taxon>Peptostreptococcaceae</taxon>
        <taxon>Clostridioides</taxon>
    </lineage>
</organism>
<dbReference type="InterPro" id="IPR023885">
    <property type="entry name" value="4Fe4S-binding_SPASM_dom"/>
</dbReference>
<dbReference type="Proteomes" id="UP000346772">
    <property type="component" value="Unassembled WGS sequence"/>
</dbReference>
<feature type="domain" description="Radical SAM core" evidence="5">
    <location>
        <begin position="86"/>
        <end position="300"/>
    </location>
</feature>
<evidence type="ECO:0000256" key="3">
    <source>
        <dbReference type="ARBA" id="ARBA00023004"/>
    </source>
</evidence>
<keyword evidence="2" id="KW-0479">Metal-binding</keyword>
<dbReference type="Gene3D" id="3.20.20.70">
    <property type="entry name" value="Aldolase class I"/>
    <property type="match status" value="1"/>
</dbReference>
<dbReference type="EMBL" id="CAADAT010000005">
    <property type="protein sequence ID" value="VFD53739.1"/>
    <property type="molecule type" value="Genomic_DNA"/>
</dbReference>
<dbReference type="Pfam" id="PF13186">
    <property type="entry name" value="SPASM"/>
    <property type="match status" value="1"/>
</dbReference>
<dbReference type="InterPro" id="IPR013785">
    <property type="entry name" value="Aldolase_TIM"/>
</dbReference>
<dbReference type="PANTHER" id="PTHR11228:SF7">
    <property type="entry name" value="PQQA PEPTIDE CYCLASE"/>
    <property type="match status" value="1"/>
</dbReference>
<gene>
    <name evidence="6" type="primary">ydeM_2</name>
    <name evidence="6" type="ORF">SAMEA1710456_01214</name>
</gene>
<keyword evidence="3" id="KW-0408">Iron</keyword>
<reference evidence="6 7" key="1">
    <citation type="submission" date="2019-02" db="EMBL/GenBank/DDBJ databases">
        <authorList>
            <consortium name="Pathogen Informatics"/>
        </authorList>
    </citation>
    <scope>NUCLEOTIDE SEQUENCE [LARGE SCALE GENOMIC DNA]</scope>
    <source>
        <strain evidence="6 7">078GUE027</strain>
    </source>
</reference>
<dbReference type="InterPro" id="IPR007197">
    <property type="entry name" value="rSAM"/>
</dbReference>
<dbReference type="NCBIfam" id="TIGR04085">
    <property type="entry name" value="rSAM_more_4Fe4S"/>
    <property type="match status" value="1"/>
</dbReference>
<dbReference type="InterPro" id="IPR006638">
    <property type="entry name" value="Elp3/MiaA/NifB-like_rSAM"/>
</dbReference>
<dbReference type="GO" id="GO:0003824">
    <property type="term" value="F:catalytic activity"/>
    <property type="evidence" value="ECO:0007669"/>
    <property type="project" value="InterPro"/>
</dbReference>
<comment type="caution">
    <text evidence="6">The sequence shown here is derived from an EMBL/GenBank/DDBJ whole genome shotgun (WGS) entry which is preliminary data.</text>
</comment>
<sequence>MNYKFDDSVKLLKNGEYVILGNTKNGQWIKMTNYIYNIFKIGIDNSLDINELKKCLEDDEDRQFIQNLYENLLDMRIIYDEINNVAFQNKIASLEITNRCNLKCVHCCVDADNLISEKEELSTIELKDAIKKIVEWNPMNIMLSGGEPMVRSDFFEILTYLKSIYKGNIIVSTNATLINKNNVELLIKNVNKLEISLDGVNEQTCSIVRGKGVFKKVIDSVNLIKSFGFDNITLSMAVGNKNEYLEEEFKDLCKNLGVGHMIRRFGPVGRGKENEHLFLDNNKDEAYIPENFLKDNYDGNMGVTSCKAGIYEIFIRHNGDIYPCPSFMSDEYKITNLCDIQQISEIKDKYINKVDVFSILEKINPEIYKNCIDCNVNLFCWTCPGEIEELKDSKASLFNKCSKIKNILYKRVWGNDGVC</sequence>
<evidence type="ECO:0000313" key="7">
    <source>
        <dbReference type="Proteomes" id="UP000346772"/>
    </source>
</evidence>
<dbReference type="SFLD" id="SFLDG01386">
    <property type="entry name" value="main_SPASM_domain-containing"/>
    <property type="match status" value="1"/>
</dbReference>